<dbReference type="HOGENOM" id="CLU_3101929_0_0_9"/>
<organism evidence="2 3">
    <name type="scientific">Pelosinus fermentans JBW45</name>
    <dbReference type="NCBI Taxonomy" id="1192197"/>
    <lineage>
        <taxon>Bacteria</taxon>
        <taxon>Bacillati</taxon>
        <taxon>Bacillota</taxon>
        <taxon>Negativicutes</taxon>
        <taxon>Selenomonadales</taxon>
        <taxon>Sporomusaceae</taxon>
        <taxon>Pelosinus</taxon>
    </lineage>
</organism>
<dbReference type="AlphaFoldDB" id="I8TSQ0"/>
<dbReference type="Proteomes" id="UP000005361">
    <property type="component" value="Chromosome"/>
</dbReference>
<evidence type="ECO:0000313" key="2">
    <source>
        <dbReference type="EMBL" id="AJQ28563.1"/>
    </source>
</evidence>
<feature type="transmembrane region" description="Helical" evidence="1">
    <location>
        <begin position="6"/>
        <end position="32"/>
    </location>
</feature>
<reference evidence="3" key="2">
    <citation type="submission" date="2015-02" db="EMBL/GenBank/DDBJ databases">
        <title>Complete Genome Sequence of Pelosinus fermentans JBW45.</title>
        <authorList>
            <person name="De Leon K.B."/>
            <person name="Utturkar S.M."/>
            <person name="Camilleri L.B."/>
            <person name="Arkin A.P."/>
            <person name="Fields M.W."/>
            <person name="Brown S.D."/>
            <person name="Wall J.D."/>
        </authorList>
    </citation>
    <scope>NUCLEOTIDE SEQUENCE [LARGE SCALE GENOMIC DNA]</scope>
    <source>
        <strain evidence="3">JBW45</strain>
    </source>
</reference>
<proteinExistence type="predicted"/>
<accession>I8TSQ0</accession>
<dbReference type="STRING" id="1192197.JBW_03222"/>
<keyword evidence="1" id="KW-0472">Membrane</keyword>
<dbReference type="EMBL" id="CP010978">
    <property type="protein sequence ID" value="AJQ28563.1"/>
    <property type="molecule type" value="Genomic_DNA"/>
</dbReference>
<reference evidence="2 3" key="1">
    <citation type="journal article" date="2015" name="Genome Announc.">
        <title>Complete Genome Sequence of Pelosinus fermentans JBW45, a Member of a Remarkably Competitive Group of Negativicutes in the Firmicutes Phylum.</title>
        <authorList>
            <person name="De Leon K.B."/>
            <person name="Utturkar S.M."/>
            <person name="Camilleri L.B."/>
            <person name="Elias D.A."/>
            <person name="Arkin A.P."/>
            <person name="Fields M.W."/>
            <person name="Brown S.D."/>
            <person name="Wall J.D."/>
        </authorList>
    </citation>
    <scope>NUCLEOTIDE SEQUENCE [LARGE SCALE GENOMIC DNA]</scope>
    <source>
        <strain evidence="2 3">JBW45</strain>
    </source>
</reference>
<protein>
    <submittedName>
        <fullName evidence="2">Uncharacterized protein</fullName>
    </submittedName>
</protein>
<evidence type="ECO:0000313" key="3">
    <source>
        <dbReference type="Proteomes" id="UP000005361"/>
    </source>
</evidence>
<sequence>MKAGKWAMGFAIKSADAVMTPTNILVGVYFFVNKRRERPFAFLVSIESISF</sequence>
<evidence type="ECO:0000256" key="1">
    <source>
        <dbReference type="SAM" id="Phobius"/>
    </source>
</evidence>
<gene>
    <name evidence="2" type="ORF">JBW_03222</name>
</gene>
<keyword evidence="1" id="KW-0812">Transmembrane</keyword>
<dbReference type="OrthoDB" id="9994333at2"/>
<dbReference type="KEGG" id="pft:JBW_03222"/>
<name>I8TSQ0_9FIRM</name>
<keyword evidence="1" id="KW-1133">Transmembrane helix</keyword>